<evidence type="ECO:0000313" key="3">
    <source>
        <dbReference type="EMBL" id="MCS3711786.1"/>
    </source>
</evidence>
<keyword evidence="2" id="KW-1133">Transmembrane helix</keyword>
<dbReference type="Pfam" id="PF12412">
    <property type="entry name" value="DUF3667"/>
    <property type="match status" value="1"/>
</dbReference>
<evidence type="ECO:0000256" key="1">
    <source>
        <dbReference type="SAM" id="MobiDB-lite"/>
    </source>
</evidence>
<feature type="transmembrane region" description="Helical" evidence="2">
    <location>
        <begin position="231"/>
        <end position="252"/>
    </location>
</feature>
<comment type="caution">
    <text evidence="3">The sequence shown here is derived from an EMBL/GenBank/DDBJ whole genome shotgun (WGS) entry which is preliminary data.</text>
</comment>
<dbReference type="AlphaFoldDB" id="A0A9X2Q999"/>
<feature type="compositionally biased region" description="Basic and acidic residues" evidence="1">
    <location>
        <begin position="9"/>
        <end position="26"/>
    </location>
</feature>
<proteinExistence type="predicted"/>
<feature type="transmembrane region" description="Helical" evidence="2">
    <location>
        <begin position="168"/>
        <end position="186"/>
    </location>
</feature>
<name>A0A9X2Q999_9BACT</name>
<evidence type="ECO:0000313" key="4">
    <source>
        <dbReference type="Proteomes" id="UP001155057"/>
    </source>
</evidence>
<feature type="transmembrane region" description="Helical" evidence="2">
    <location>
        <begin position="198"/>
        <end position="219"/>
    </location>
</feature>
<keyword evidence="2" id="KW-0472">Membrane</keyword>
<sequence length="333" mass="34857">MSSSSSKQNRQEKQASEAKDDAEAKNDAAGSLTETAECPACGRRFVGDYCPGCGQEADPSVSATGVIGGFLRELVDVENGFWPTFVGLTLRPGKTLQKYLSGVREGLIGPGRYLLAAVVVYVGTDRVGRWVGTEPPPVASPYMTADGKREALDVAGDYSSSVVEQATILPFLLLTVLFASGLWTLFRDRFSRGAEALAVGSFLTGHAILLAEGVGLALLGARLSGGPSVEVQFQAVVVLVAAYAGIACWGCFGPGWKAALKGAFGGAWAWVELLSIVGIASAGIAVWLASAYPNAYYAFDPGGTQVGEFLMLAGVFSAPLLLHAGVEAYCRLW</sequence>
<dbReference type="Proteomes" id="UP001155057">
    <property type="component" value="Unassembled WGS sequence"/>
</dbReference>
<dbReference type="EMBL" id="JANUAE010000018">
    <property type="protein sequence ID" value="MCS3711786.1"/>
    <property type="molecule type" value="Genomic_DNA"/>
</dbReference>
<feature type="transmembrane region" description="Helical" evidence="2">
    <location>
        <begin position="264"/>
        <end position="289"/>
    </location>
</feature>
<organism evidence="3 4">
    <name type="scientific">Salinibacter ruber</name>
    <dbReference type="NCBI Taxonomy" id="146919"/>
    <lineage>
        <taxon>Bacteria</taxon>
        <taxon>Pseudomonadati</taxon>
        <taxon>Rhodothermota</taxon>
        <taxon>Rhodothermia</taxon>
        <taxon>Rhodothermales</taxon>
        <taxon>Salinibacteraceae</taxon>
        <taxon>Salinibacter</taxon>
    </lineage>
</organism>
<dbReference type="InterPro" id="IPR022134">
    <property type="entry name" value="DUF3667"/>
</dbReference>
<feature type="transmembrane region" description="Helical" evidence="2">
    <location>
        <begin position="309"/>
        <end position="330"/>
    </location>
</feature>
<evidence type="ECO:0000256" key="2">
    <source>
        <dbReference type="SAM" id="Phobius"/>
    </source>
</evidence>
<protein>
    <submittedName>
        <fullName evidence="3">Uncharacterized protein</fullName>
    </submittedName>
</protein>
<keyword evidence="2" id="KW-0812">Transmembrane</keyword>
<feature type="region of interest" description="Disordered" evidence="1">
    <location>
        <begin position="1"/>
        <end position="29"/>
    </location>
</feature>
<gene>
    <name evidence="3" type="ORF">GGP61_003421</name>
</gene>
<dbReference type="RefSeq" id="WP_259088167.1">
    <property type="nucleotide sequence ID" value="NZ_JANTZP010000017.1"/>
</dbReference>
<reference evidence="3" key="1">
    <citation type="submission" date="2022-08" db="EMBL/GenBank/DDBJ databases">
        <title>Genomic Encyclopedia of Type Strains, Phase V (KMG-V): Genome sequencing to study the core and pangenomes of soil and plant-associated prokaryotes.</title>
        <authorList>
            <person name="Whitman W."/>
        </authorList>
    </citation>
    <scope>NUCLEOTIDE SEQUENCE</scope>
    <source>
        <strain evidence="3">SP3049</strain>
    </source>
</reference>
<accession>A0A9X2Q999</accession>